<dbReference type="Pfam" id="PF01400">
    <property type="entry name" value="Astacin"/>
    <property type="match status" value="1"/>
</dbReference>
<comment type="caution">
    <text evidence="1">Lacks conserved residue(s) required for the propagation of feature annotation.</text>
</comment>
<proteinExistence type="evidence at transcript level"/>
<feature type="chain" id="PRO_5012181189" description="Metalloendopeptidase" evidence="3">
    <location>
        <begin position="16"/>
        <end position="251"/>
    </location>
</feature>
<keyword evidence="1 2" id="KW-0645">Protease</keyword>
<sequence>MQCAVLLALLGVVAASPIIPEAARALYYNDGMFEGDIKLRAGRQPARVGAAILGDEYLWSGGVIPYTFAGVSGADQSAILSGMQELEEKTCIRFVPRTTESDYVEIFTSGSGCWSYVGRISGAQQVSLQANGCVYHGTIIHELMHAIGFYHEHTRMDRDNYVTINYQNVDPSMTSNFDIDTYSRYVGEDYQYYSIMHYGKYSFSIQWGVLETIVPLQNGIDLTDPYDKAHMLQTDANQINNLYTNECSLRH</sequence>
<dbReference type="CDD" id="cd04280">
    <property type="entry name" value="ZnMc_astacin_like"/>
    <property type="match status" value="1"/>
</dbReference>
<dbReference type="PANTHER" id="PTHR10127">
    <property type="entry name" value="DISCOIDIN, CUB, EGF, LAMININ , AND ZINC METALLOPROTEASE DOMAIN CONTAINING"/>
    <property type="match status" value="1"/>
</dbReference>
<feature type="signal peptide" evidence="3">
    <location>
        <begin position="1"/>
        <end position="15"/>
    </location>
</feature>
<gene>
    <name evidence="5" type="primary">astacin</name>
</gene>
<feature type="active site" evidence="1">
    <location>
        <position position="142"/>
    </location>
</feature>
<name>Q9U918_ASTAS</name>
<organism evidence="5">
    <name type="scientific">Astacus astacus</name>
    <name type="common">Noble crayfish</name>
    <name type="synonym">Astacus fluviatilis</name>
    <dbReference type="NCBI Taxonomy" id="6715"/>
    <lineage>
        <taxon>Eukaryota</taxon>
        <taxon>Metazoa</taxon>
        <taxon>Ecdysozoa</taxon>
        <taxon>Arthropoda</taxon>
        <taxon>Crustacea</taxon>
        <taxon>Multicrustacea</taxon>
        <taxon>Malacostraca</taxon>
        <taxon>Eumalacostraca</taxon>
        <taxon>Eucarida</taxon>
        <taxon>Decapoda</taxon>
        <taxon>Pleocyemata</taxon>
        <taxon>Astacidea</taxon>
        <taxon>Astacoidea</taxon>
        <taxon>Astacidae</taxon>
        <taxon>Astacus</taxon>
    </lineage>
</organism>
<keyword evidence="1 2" id="KW-0479">Metal-binding</keyword>
<dbReference type="GO" id="GO:0004222">
    <property type="term" value="F:metalloendopeptidase activity"/>
    <property type="evidence" value="ECO:0007669"/>
    <property type="project" value="UniProtKB-UniRule"/>
</dbReference>
<dbReference type="InterPro" id="IPR024079">
    <property type="entry name" value="MetalloPept_cat_dom_sf"/>
</dbReference>
<dbReference type="EC" id="3.4.24.-" evidence="2"/>
<dbReference type="GO" id="GO:0006508">
    <property type="term" value="P:proteolysis"/>
    <property type="evidence" value="ECO:0007669"/>
    <property type="project" value="UniProtKB-KW"/>
</dbReference>
<dbReference type="PRINTS" id="PR00480">
    <property type="entry name" value="ASTACIN"/>
</dbReference>
<dbReference type="Gene3D" id="3.40.390.10">
    <property type="entry name" value="Collagenase (Catalytic Domain)"/>
    <property type="match status" value="1"/>
</dbReference>
<dbReference type="PANTHER" id="PTHR10127:SF883">
    <property type="entry name" value="ZINC METALLOPROTEINASE NAS-8"/>
    <property type="match status" value="1"/>
</dbReference>
<protein>
    <recommendedName>
        <fullName evidence="2">Metalloendopeptidase</fullName>
        <ecNumber evidence="2">3.4.24.-</ecNumber>
    </recommendedName>
</protein>
<feature type="binding site" evidence="1">
    <location>
        <position position="141"/>
    </location>
    <ligand>
        <name>Zn(2+)</name>
        <dbReference type="ChEBI" id="CHEBI:29105"/>
        <note>catalytic</note>
    </ligand>
</feature>
<dbReference type="PROSITE" id="PS51864">
    <property type="entry name" value="ASTACIN"/>
    <property type="match status" value="1"/>
</dbReference>
<keyword evidence="3" id="KW-0732">Signal</keyword>
<dbReference type="SUPFAM" id="SSF55486">
    <property type="entry name" value="Metalloproteases ('zincins'), catalytic domain"/>
    <property type="match status" value="1"/>
</dbReference>
<evidence type="ECO:0000259" key="4">
    <source>
        <dbReference type="PROSITE" id="PS51864"/>
    </source>
</evidence>
<dbReference type="MEROPS" id="M12.001"/>
<dbReference type="InterPro" id="IPR001506">
    <property type="entry name" value="Peptidase_M12A"/>
</dbReference>
<dbReference type="InterPro" id="IPR034035">
    <property type="entry name" value="Astacin-like_dom"/>
</dbReference>
<keyword evidence="1 2" id="KW-0862">Zinc</keyword>
<keyword evidence="1 2" id="KW-0378">Hydrolase</keyword>
<dbReference type="SMART" id="SM00235">
    <property type="entry name" value="ZnMc"/>
    <property type="match status" value="1"/>
</dbReference>
<accession>Q9U918</accession>
<reference evidence="5" key="1">
    <citation type="journal article" date="1999" name="Biochem. J.">
        <title>cDNA cloning, bacterial expression, in vitro renaturation and affinity purification of the zinc endopeptidase astacin.</title>
        <authorList>
            <person name="Reyda S."/>
            <person name="Jacob E."/>
            <person name="Zwilling R."/>
            <person name="Stocker W."/>
        </authorList>
    </citation>
    <scope>NUCLEOTIDE SEQUENCE</scope>
    <source>
        <tissue evidence="5">Midgut gland</tissue>
    </source>
</reference>
<evidence type="ECO:0000256" key="3">
    <source>
        <dbReference type="SAM" id="SignalP"/>
    </source>
</evidence>
<dbReference type="BRENDA" id="3.4.24.21">
    <property type="organism ID" value="546"/>
</dbReference>
<dbReference type="GO" id="GO:0008270">
    <property type="term" value="F:zinc ion binding"/>
    <property type="evidence" value="ECO:0007669"/>
    <property type="project" value="UniProtKB-UniRule"/>
</dbReference>
<dbReference type="FunFam" id="3.40.390.10:FF:000142">
    <property type="entry name" value="Astacin"/>
    <property type="match status" value="1"/>
</dbReference>
<comment type="cofactor">
    <cofactor evidence="1 2">
        <name>Zn(2+)</name>
        <dbReference type="ChEBI" id="CHEBI:29105"/>
    </cofactor>
    <text evidence="1 2">Binds 1 zinc ion per subunit.</text>
</comment>
<dbReference type="AlphaFoldDB" id="Q9U918"/>
<evidence type="ECO:0000313" key="5">
    <source>
        <dbReference type="EMBL" id="CAB43519.1"/>
    </source>
</evidence>
<feature type="domain" description="Peptidase M12A" evidence="4">
    <location>
        <begin position="50"/>
        <end position="248"/>
    </location>
</feature>
<evidence type="ECO:0000256" key="2">
    <source>
        <dbReference type="RuleBase" id="RU361183"/>
    </source>
</evidence>
<keyword evidence="1 2" id="KW-0482">Metalloprotease</keyword>
<evidence type="ECO:0000256" key="1">
    <source>
        <dbReference type="PROSITE-ProRule" id="PRU01211"/>
    </source>
</evidence>
<dbReference type="InterPro" id="IPR006026">
    <property type="entry name" value="Peptidase_Metallo"/>
</dbReference>
<feature type="binding site" evidence="1">
    <location>
        <position position="145"/>
    </location>
    <ligand>
        <name>Zn(2+)</name>
        <dbReference type="ChEBI" id="CHEBI:29105"/>
        <note>catalytic</note>
    </ligand>
</feature>
<dbReference type="EMBL" id="AJ242595">
    <property type="protein sequence ID" value="CAB43519.1"/>
    <property type="molecule type" value="mRNA"/>
</dbReference>
<feature type="binding site" evidence="1">
    <location>
        <position position="151"/>
    </location>
    <ligand>
        <name>Zn(2+)</name>
        <dbReference type="ChEBI" id="CHEBI:29105"/>
        <note>catalytic</note>
    </ligand>
</feature>